<sequence>MNQETKEKLIRLAMSEADKAVREGNSPFGAVLADLEGNVIASAHNTTNTDIDPTAHAEINLIRKITKKLKTKNLSEYCLISNAQSCPMCFVAAIKAKISNFIYGYAEDETLTPKITVFEMNERCEQKANIESKILKDECKKQIEEARKIIK</sequence>
<accession>A0A2H0TZV8</accession>
<dbReference type="Proteomes" id="UP000230852">
    <property type="component" value="Unassembled WGS sequence"/>
</dbReference>
<dbReference type="CDD" id="cd01285">
    <property type="entry name" value="nucleoside_deaminase"/>
    <property type="match status" value="1"/>
</dbReference>
<dbReference type="PROSITE" id="PS51747">
    <property type="entry name" value="CYT_DCMP_DEAMINASES_2"/>
    <property type="match status" value="1"/>
</dbReference>
<dbReference type="Gene3D" id="3.40.140.10">
    <property type="entry name" value="Cytidine Deaminase, domain 2"/>
    <property type="match status" value="1"/>
</dbReference>
<feature type="domain" description="CMP/dCMP-type deaminase" evidence="1">
    <location>
        <begin position="4"/>
        <end position="119"/>
    </location>
</feature>
<dbReference type="InterPro" id="IPR002125">
    <property type="entry name" value="CMP_dCMP_dom"/>
</dbReference>
<dbReference type="PANTHER" id="PTHR11079:SF179">
    <property type="entry name" value="TRNA(ADENINE(34)) DEAMINASE, CHLOROPLASTIC"/>
    <property type="match status" value="1"/>
</dbReference>
<dbReference type="PANTHER" id="PTHR11079">
    <property type="entry name" value="CYTOSINE DEAMINASE FAMILY MEMBER"/>
    <property type="match status" value="1"/>
</dbReference>
<dbReference type="AlphaFoldDB" id="A0A2H0TZV8"/>
<evidence type="ECO:0000313" key="3">
    <source>
        <dbReference type="Proteomes" id="UP000230852"/>
    </source>
</evidence>
<dbReference type="Pfam" id="PF00383">
    <property type="entry name" value="dCMP_cyt_deam_1"/>
    <property type="match status" value="1"/>
</dbReference>
<comment type="caution">
    <text evidence="2">The sequence shown here is derived from an EMBL/GenBank/DDBJ whole genome shotgun (WGS) entry which is preliminary data.</text>
</comment>
<evidence type="ECO:0000313" key="2">
    <source>
        <dbReference type="EMBL" id="PIR78112.1"/>
    </source>
</evidence>
<dbReference type="SUPFAM" id="SSF53927">
    <property type="entry name" value="Cytidine deaminase-like"/>
    <property type="match status" value="1"/>
</dbReference>
<proteinExistence type="predicted"/>
<gene>
    <name evidence="2" type="ORF">COU28_03405</name>
</gene>
<evidence type="ECO:0000259" key="1">
    <source>
        <dbReference type="PROSITE" id="PS51747"/>
    </source>
</evidence>
<organism evidence="2 3">
    <name type="scientific">Candidatus Magasanikbacteria bacterium CG10_big_fil_rev_8_21_14_0_10_36_16</name>
    <dbReference type="NCBI Taxonomy" id="1974645"/>
    <lineage>
        <taxon>Bacteria</taxon>
        <taxon>Candidatus Magasanikiibacteriota</taxon>
    </lineage>
</organism>
<reference evidence="3" key="1">
    <citation type="submission" date="2017-09" db="EMBL/GenBank/DDBJ databases">
        <title>Depth-based differentiation of microbial function through sediment-hosted aquifers and enrichment of novel symbionts in the deep terrestrial subsurface.</title>
        <authorList>
            <person name="Probst A.J."/>
            <person name="Ladd B."/>
            <person name="Jarett J.K."/>
            <person name="Geller-Mcgrath D.E."/>
            <person name="Sieber C.M.K."/>
            <person name="Emerson J.B."/>
            <person name="Anantharaman K."/>
            <person name="Thomas B.C."/>
            <person name="Malmstrom R."/>
            <person name="Stieglmeier M."/>
            <person name="Klingl A."/>
            <person name="Woyke T."/>
            <person name="Ryan C.M."/>
            <person name="Banfield J.F."/>
        </authorList>
    </citation>
    <scope>NUCLEOTIDE SEQUENCE [LARGE SCALE GENOMIC DNA]</scope>
</reference>
<dbReference type="GO" id="GO:0003824">
    <property type="term" value="F:catalytic activity"/>
    <property type="evidence" value="ECO:0007669"/>
    <property type="project" value="InterPro"/>
</dbReference>
<protein>
    <recommendedName>
        <fullName evidence="1">CMP/dCMP-type deaminase domain-containing protein</fullName>
    </recommendedName>
</protein>
<name>A0A2H0TZV8_9BACT</name>
<dbReference type="InterPro" id="IPR016193">
    <property type="entry name" value="Cytidine_deaminase-like"/>
</dbReference>
<dbReference type="EMBL" id="PFBU01000063">
    <property type="protein sequence ID" value="PIR78112.1"/>
    <property type="molecule type" value="Genomic_DNA"/>
</dbReference>